<evidence type="ECO:0000256" key="7">
    <source>
        <dbReference type="ARBA" id="ARBA00023015"/>
    </source>
</evidence>
<dbReference type="GO" id="GO:0003677">
    <property type="term" value="F:DNA binding"/>
    <property type="evidence" value="ECO:0007669"/>
    <property type="project" value="UniProtKB-KW"/>
</dbReference>
<evidence type="ECO:0000256" key="8">
    <source>
        <dbReference type="ARBA" id="ARBA00023125"/>
    </source>
</evidence>
<dbReference type="SUPFAM" id="SSF57667">
    <property type="entry name" value="beta-beta-alpha zinc fingers"/>
    <property type="match status" value="1"/>
</dbReference>
<evidence type="ECO:0000256" key="11">
    <source>
        <dbReference type="PROSITE-ProRule" id="PRU00042"/>
    </source>
</evidence>
<evidence type="ECO:0000256" key="2">
    <source>
        <dbReference type="ARBA" id="ARBA00006991"/>
    </source>
</evidence>
<dbReference type="GO" id="GO:0008270">
    <property type="term" value="F:zinc ion binding"/>
    <property type="evidence" value="ECO:0007669"/>
    <property type="project" value="UniProtKB-KW"/>
</dbReference>
<keyword evidence="14" id="KW-1185">Reference proteome</keyword>
<dbReference type="GO" id="GO:0005634">
    <property type="term" value="C:nucleus"/>
    <property type="evidence" value="ECO:0007669"/>
    <property type="project" value="UniProtKB-SubCell"/>
</dbReference>
<comment type="similarity">
    <text evidence="2">Belongs to the krueppel C2H2-type zinc-finger protein family.</text>
</comment>
<keyword evidence="8" id="KW-0238">DNA-binding</keyword>
<feature type="domain" description="C2H2-type" evidence="12">
    <location>
        <begin position="96"/>
        <end position="123"/>
    </location>
</feature>
<keyword evidence="9" id="KW-0804">Transcription</keyword>
<dbReference type="Pfam" id="PF00096">
    <property type="entry name" value="zf-C2H2"/>
    <property type="match status" value="1"/>
</dbReference>
<dbReference type="FunFam" id="3.30.160.60:FF:001156">
    <property type="entry name" value="Zinc finger protein 407"/>
    <property type="match status" value="1"/>
</dbReference>
<dbReference type="InterPro" id="IPR013087">
    <property type="entry name" value="Znf_C2H2_type"/>
</dbReference>
<evidence type="ECO:0000313" key="14">
    <source>
        <dbReference type="Proteomes" id="UP001292094"/>
    </source>
</evidence>
<organism evidence="13 14">
    <name type="scientific">Petrolisthes manimaculis</name>
    <dbReference type="NCBI Taxonomy" id="1843537"/>
    <lineage>
        <taxon>Eukaryota</taxon>
        <taxon>Metazoa</taxon>
        <taxon>Ecdysozoa</taxon>
        <taxon>Arthropoda</taxon>
        <taxon>Crustacea</taxon>
        <taxon>Multicrustacea</taxon>
        <taxon>Malacostraca</taxon>
        <taxon>Eumalacostraca</taxon>
        <taxon>Eucarida</taxon>
        <taxon>Decapoda</taxon>
        <taxon>Pleocyemata</taxon>
        <taxon>Anomura</taxon>
        <taxon>Galatheoidea</taxon>
        <taxon>Porcellanidae</taxon>
        <taxon>Petrolisthes</taxon>
    </lineage>
</organism>
<dbReference type="SMART" id="SM00355">
    <property type="entry name" value="ZnF_C2H2"/>
    <property type="match status" value="3"/>
</dbReference>
<keyword evidence="6" id="KW-0862">Zinc</keyword>
<reference evidence="13" key="1">
    <citation type="submission" date="2023-11" db="EMBL/GenBank/DDBJ databases">
        <title>Genome assemblies of two species of porcelain crab, Petrolisthes cinctipes and Petrolisthes manimaculis (Anomura: Porcellanidae).</title>
        <authorList>
            <person name="Angst P."/>
        </authorList>
    </citation>
    <scope>NUCLEOTIDE SEQUENCE</scope>
    <source>
        <strain evidence="13">PB745_02</strain>
        <tissue evidence="13">Gill</tissue>
    </source>
</reference>
<comment type="subcellular location">
    <subcellularLocation>
        <location evidence="1">Nucleus</location>
    </subcellularLocation>
</comment>
<feature type="domain" description="C2H2-type" evidence="12">
    <location>
        <begin position="68"/>
        <end position="95"/>
    </location>
</feature>
<keyword evidence="7" id="KW-0805">Transcription regulation</keyword>
<keyword evidence="3" id="KW-0479">Metal-binding</keyword>
<evidence type="ECO:0000256" key="10">
    <source>
        <dbReference type="ARBA" id="ARBA00023242"/>
    </source>
</evidence>
<evidence type="ECO:0000256" key="9">
    <source>
        <dbReference type="ARBA" id="ARBA00023163"/>
    </source>
</evidence>
<proteinExistence type="inferred from homology"/>
<evidence type="ECO:0000256" key="5">
    <source>
        <dbReference type="ARBA" id="ARBA00022771"/>
    </source>
</evidence>
<dbReference type="Gene3D" id="3.30.160.60">
    <property type="entry name" value="Classic Zinc Finger"/>
    <property type="match status" value="2"/>
</dbReference>
<dbReference type="EMBL" id="JAWZYT010001619">
    <property type="protein sequence ID" value="KAK4310598.1"/>
    <property type="molecule type" value="Genomic_DNA"/>
</dbReference>
<keyword evidence="10" id="KW-0539">Nucleus</keyword>
<evidence type="ECO:0000256" key="4">
    <source>
        <dbReference type="ARBA" id="ARBA00022737"/>
    </source>
</evidence>
<name>A0AAE1PM54_9EUCA</name>
<evidence type="ECO:0000256" key="1">
    <source>
        <dbReference type="ARBA" id="ARBA00004123"/>
    </source>
</evidence>
<dbReference type="AlphaFoldDB" id="A0AAE1PM54"/>
<keyword evidence="4" id="KW-0677">Repeat</keyword>
<gene>
    <name evidence="13" type="ORF">Pmani_017853</name>
</gene>
<evidence type="ECO:0000256" key="3">
    <source>
        <dbReference type="ARBA" id="ARBA00022723"/>
    </source>
</evidence>
<dbReference type="PANTHER" id="PTHR24392">
    <property type="entry name" value="ZINC FINGER PROTEIN"/>
    <property type="match status" value="1"/>
</dbReference>
<comment type="caution">
    <text evidence="13">The sequence shown here is derived from an EMBL/GenBank/DDBJ whole genome shotgun (WGS) entry which is preliminary data.</text>
</comment>
<protein>
    <recommendedName>
        <fullName evidence="12">C2H2-type domain-containing protein</fullName>
    </recommendedName>
</protein>
<evidence type="ECO:0000256" key="6">
    <source>
        <dbReference type="ARBA" id="ARBA00022833"/>
    </source>
</evidence>
<dbReference type="Proteomes" id="UP001292094">
    <property type="component" value="Unassembled WGS sequence"/>
</dbReference>
<sequence length="196" mass="22492">MEREGNCEWTDDERRINIGGTGDWPGFTPSSNKVVVRETNCDDEWTGGRQGDGRDWHGLLTSPTGKVHHCPQCSYSTTFIHNLKRHILRHTGEKPFTCPKCSYTTSRKDLLKEHITTHDIDMPFICPYCPYSTSHHYILQRHVEREAKYLWTEGSRAEEGQVITCNSKLRKLCRVSENTVTQAALTLIELDLSPED</sequence>
<dbReference type="PANTHER" id="PTHR24392:SF56">
    <property type="entry name" value="ZINC FINGER PROTEIN 510"/>
    <property type="match status" value="1"/>
</dbReference>
<keyword evidence="5 11" id="KW-0863">Zinc-finger</keyword>
<evidence type="ECO:0000259" key="12">
    <source>
        <dbReference type="PROSITE" id="PS50157"/>
    </source>
</evidence>
<accession>A0AAE1PM54</accession>
<dbReference type="InterPro" id="IPR036236">
    <property type="entry name" value="Znf_C2H2_sf"/>
</dbReference>
<evidence type="ECO:0000313" key="13">
    <source>
        <dbReference type="EMBL" id="KAK4310598.1"/>
    </source>
</evidence>
<dbReference type="PROSITE" id="PS50157">
    <property type="entry name" value="ZINC_FINGER_C2H2_2"/>
    <property type="match status" value="2"/>
</dbReference>